<protein>
    <submittedName>
        <fullName evidence="1">Uncharacterized protein</fullName>
    </submittedName>
</protein>
<comment type="caution">
    <text evidence="1">The sequence shown here is derived from an EMBL/GenBank/DDBJ whole genome shotgun (WGS) entry which is preliminary data.</text>
</comment>
<dbReference type="AlphaFoldDB" id="A0A5R9PZH6"/>
<evidence type="ECO:0000313" key="1">
    <source>
        <dbReference type="EMBL" id="TLX46251.1"/>
    </source>
</evidence>
<name>A0A5R9PZH6_9GAMM</name>
<reference evidence="1 2" key="1">
    <citation type="submission" date="2018-01" db="EMBL/GenBank/DDBJ databases">
        <title>Co-occurrence of chitin degradation, pigmentation and bioactivity in marine Pseudoalteromonas.</title>
        <authorList>
            <person name="Paulsen S."/>
            <person name="Gram L."/>
            <person name="Machado H."/>
        </authorList>
    </citation>
    <scope>NUCLEOTIDE SEQUENCE [LARGE SCALE GENOMIC DNA]</scope>
    <source>
        <strain evidence="1 2">S3663</strain>
    </source>
</reference>
<proteinExistence type="predicted"/>
<evidence type="ECO:0000313" key="2">
    <source>
        <dbReference type="Proteomes" id="UP000309186"/>
    </source>
</evidence>
<accession>A0A5R9PZH6</accession>
<gene>
    <name evidence="1" type="ORF">C1E24_14590</name>
</gene>
<organism evidence="1 2">
    <name type="scientific">Pseudoalteromonas phenolica</name>
    <dbReference type="NCBI Taxonomy" id="161398"/>
    <lineage>
        <taxon>Bacteria</taxon>
        <taxon>Pseudomonadati</taxon>
        <taxon>Pseudomonadota</taxon>
        <taxon>Gammaproteobacteria</taxon>
        <taxon>Alteromonadales</taxon>
        <taxon>Pseudoalteromonadaceae</taxon>
        <taxon>Pseudoalteromonas</taxon>
    </lineage>
</organism>
<dbReference type="RefSeq" id="WP_138482641.1">
    <property type="nucleotide sequence ID" value="NZ_PPSW01000024.1"/>
</dbReference>
<sequence>MKLKLNKKKIKSLSSDKNALPVNATPQVGGGTGPGFSWDYTCDDHWRCRTGNFTNDQNCRLTDVCN</sequence>
<dbReference type="Proteomes" id="UP000309186">
    <property type="component" value="Unassembled WGS sequence"/>
</dbReference>
<dbReference type="EMBL" id="PPSW01000024">
    <property type="protein sequence ID" value="TLX46251.1"/>
    <property type="molecule type" value="Genomic_DNA"/>
</dbReference>